<dbReference type="InterPro" id="IPR014729">
    <property type="entry name" value="Rossmann-like_a/b/a_fold"/>
</dbReference>
<keyword evidence="1" id="KW-0808">Transferase</keyword>
<organism evidence="1 2">
    <name type="scientific">Candidatus Bealeia paramacronuclearis</name>
    <dbReference type="NCBI Taxonomy" id="1921001"/>
    <lineage>
        <taxon>Bacteria</taxon>
        <taxon>Pseudomonadati</taxon>
        <taxon>Pseudomonadota</taxon>
        <taxon>Alphaproteobacteria</taxon>
        <taxon>Holosporales</taxon>
        <taxon>Holosporaceae</taxon>
        <taxon>Candidatus Bealeia</taxon>
    </lineage>
</organism>
<evidence type="ECO:0000313" key="1">
    <source>
        <dbReference type="EMBL" id="WVX66682.1"/>
    </source>
</evidence>
<name>A0ABZ2C363_9PROT</name>
<evidence type="ECO:0000313" key="2">
    <source>
        <dbReference type="Proteomes" id="UP001330434"/>
    </source>
</evidence>
<dbReference type="Gene3D" id="3.40.50.620">
    <property type="entry name" value="HUPs"/>
    <property type="match status" value="1"/>
</dbReference>
<dbReference type="EMBL" id="CP133270">
    <property type="protein sequence ID" value="WVX66682.1"/>
    <property type="molecule type" value="Genomic_DNA"/>
</dbReference>
<protein>
    <submittedName>
        <fullName evidence="1">Nucleotidyl transferase family protein</fullName>
    </submittedName>
</protein>
<dbReference type="SUPFAM" id="SSF52374">
    <property type="entry name" value="Nucleotidylyl transferase"/>
    <property type="match status" value="1"/>
</dbReference>
<keyword evidence="2" id="KW-1185">Reference proteome</keyword>
<gene>
    <name evidence="1" type="ORF">Bealeia1_00865</name>
</gene>
<sequence>MLFSAFEHHPHVIVTRLSPLEMQKSLMVLDEVRFVFGKPAVKSAFPGTQFIGIVGSDTAYSLSPNPEALESFMTGIEIPEKYKEHTLGGLMAAPVDSFILALREGNDISDLKGKIGERPIIATIESSSQKDTSSTKIKKALQSGKSIENTVGPNVAKIIEKNKLYLPSK</sequence>
<accession>A0ABZ2C363</accession>
<dbReference type="Proteomes" id="UP001330434">
    <property type="component" value="Chromosome"/>
</dbReference>
<dbReference type="GO" id="GO:0016740">
    <property type="term" value="F:transferase activity"/>
    <property type="evidence" value="ECO:0007669"/>
    <property type="project" value="UniProtKB-KW"/>
</dbReference>
<reference evidence="1 2" key="1">
    <citation type="journal article" date="2024" name="Environ. Microbiol.">
        <title>Novel evolutionary insights on the interactions of the Holosporales (Alphaproteobacteria) with eukaryotic hosts from comparative genomics.</title>
        <authorList>
            <person name="Giovannini M."/>
            <person name="Petroni G."/>
            <person name="Castelli M."/>
        </authorList>
    </citation>
    <scope>NUCLEOTIDE SEQUENCE [LARGE SCALE GENOMIC DNA]</scope>
    <source>
        <strain evidence="1 2">US_Bl 15I1</strain>
    </source>
</reference>
<proteinExistence type="predicted"/>